<dbReference type="Gene3D" id="1.10.720.160">
    <property type="match status" value="1"/>
</dbReference>
<dbReference type="PANTHER" id="PTHR43190">
    <property type="entry name" value="N-ACETYL-D-GLUCOSAMINE KINASE"/>
    <property type="match status" value="1"/>
</dbReference>
<dbReference type="SUPFAM" id="SSF53067">
    <property type="entry name" value="Actin-like ATPase domain"/>
    <property type="match status" value="2"/>
</dbReference>
<dbReference type="CDD" id="cd24079">
    <property type="entry name" value="ASKHA_NBD_PG1100-like"/>
    <property type="match status" value="1"/>
</dbReference>
<name>A0A9D1XR05_9BACT</name>
<dbReference type="InterPro" id="IPR043129">
    <property type="entry name" value="ATPase_NBD"/>
</dbReference>
<dbReference type="Proteomes" id="UP000823847">
    <property type="component" value="Unassembled WGS sequence"/>
</dbReference>
<reference evidence="1" key="1">
    <citation type="journal article" date="2021" name="PeerJ">
        <title>Extensive microbial diversity within the chicken gut microbiome revealed by metagenomics and culture.</title>
        <authorList>
            <person name="Gilroy R."/>
            <person name="Ravi A."/>
            <person name="Getino M."/>
            <person name="Pursley I."/>
            <person name="Horton D.L."/>
            <person name="Alikhan N.F."/>
            <person name="Baker D."/>
            <person name="Gharbi K."/>
            <person name="Hall N."/>
            <person name="Watson M."/>
            <person name="Adriaenssens E.M."/>
            <person name="Foster-Nyarko E."/>
            <person name="Jarju S."/>
            <person name="Secka A."/>
            <person name="Antonio M."/>
            <person name="Oren A."/>
            <person name="Chaudhuri R.R."/>
            <person name="La Ragione R."/>
            <person name="Hildebrand F."/>
            <person name="Pallen M.J."/>
        </authorList>
    </citation>
    <scope>NUCLEOTIDE SEQUENCE</scope>
    <source>
        <strain evidence="1">ChiHecec2B26-12326</strain>
    </source>
</reference>
<dbReference type="Gene3D" id="3.30.420.40">
    <property type="match status" value="2"/>
</dbReference>
<gene>
    <name evidence="1" type="ORF">H9848_06175</name>
</gene>
<dbReference type="PANTHER" id="PTHR43190:SF3">
    <property type="entry name" value="N-ACETYL-D-GLUCOSAMINE KINASE"/>
    <property type="match status" value="1"/>
</dbReference>
<comment type="caution">
    <text evidence="1">The sequence shown here is derived from an EMBL/GenBank/DDBJ whole genome shotgun (WGS) entry which is preliminary data.</text>
</comment>
<dbReference type="AlphaFoldDB" id="A0A9D1XR05"/>
<evidence type="ECO:0000313" key="1">
    <source>
        <dbReference type="EMBL" id="HIX86177.1"/>
    </source>
</evidence>
<accession>A0A9D1XR05</accession>
<dbReference type="EMBL" id="DXEN01000046">
    <property type="protein sequence ID" value="HIX86177.1"/>
    <property type="molecule type" value="Genomic_DNA"/>
</dbReference>
<reference evidence="1" key="2">
    <citation type="submission" date="2021-04" db="EMBL/GenBank/DDBJ databases">
        <authorList>
            <person name="Gilroy R."/>
        </authorList>
    </citation>
    <scope>NUCLEOTIDE SEQUENCE</scope>
    <source>
        <strain evidence="1">ChiHecec2B26-12326</strain>
    </source>
</reference>
<proteinExistence type="predicted"/>
<protein>
    <submittedName>
        <fullName evidence="1">ATPase</fullName>
    </submittedName>
</protein>
<dbReference type="InterPro" id="IPR052519">
    <property type="entry name" value="Euk-type_GlcNAc_Kinase"/>
</dbReference>
<evidence type="ECO:0000313" key="2">
    <source>
        <dbReference type="Proteomes" id="UP000823847"/>
    </source>
</evidence>
<organism evidence="1 2">
    <name type="scientific">Candidatus Parabacteroides intestinigallinarum</name>
    <dbReference type="NCBI Taxonomy" id="2838722"/>
    <lineage>
        <taxon>Bacteria</taxon>
        <taxon>Pseudomonadati</taxon>
        <taxon>Bacteroidota</taxon>
        <taxon>Bacteroidia</taxon>
        <taxon>Bacteroidales</taxon>
        <taxon>Tannerellaceae</taxon>
        <taxon>Parabacteroides</taxon>
    </lineage>
</organism>
<sequence>MILIADSGSTKTEWGWVEEGKLTRTLTSAGINPYFQTREEIAREIASALSPVPGGRIDAVYFYGAGCAFPEPIENVREAIRSVLPVPTEVHSDLLAAARAVCGRRPGIAGILGTGSNACLYDGTRVVDHIPPLGFILGDEGSGAALGKRLVGDCLKRQLPPRITEAFLERFQLTPATILERVYRTPFPNRFLASLSRFVGEHLAEPALYALALDCFRRFFRRDVRPYPDSGRYPVHLVGSIAFHYQEVVSEAARLEGVTLGTIAKAPMEGLVRYHAG</sequence>